<evidence type="ECO:0000256" key="1">
    <source>
        <dbReference type="SAM" id="MobiDB-lite"/>
    </source>
</evidence>
<feature type="region of interest" description="Disordered" evidence="1">
    <location>
        <begin position="60"/>
        <end position="79"/>
    </location>
</feature>
<dbReference type="InterPro" id="IPR016903">
    <property type="entry name" value="Nucleolar_cplx-assoc_3"/>
</dbReference>
<sequence length="914" mass="108116">MDLKKNIKKNKENENVKDPVEHSCEEEPRRFNQEVSASIRRENFSLPKIQKNGLLSYEKENESFEDEDSESNTNESRKKKKEILNLKKLIENMEKRNRFDRQSTDARNNALEQEIKRISSMMNYYKDFDILIATICNSILGDPNAHVEKLELLFFIFYESFKRKKDILYIRLNNNLYELRRMNDKMEHENENLNNTNDNNQESHDQHNEKSLKEKCRYFSDLNILSCISICNVLKSITPSYKIIVSEGSNEMNDKKDNDSHGNNNMHTNKKSTNPTKNYSKLIKNVNKVEKMIVNFFRRFCRLLRENISSNLIVFVNLLCEIVGVNLYLSREENLFEYLVIYSNLTVYSKKKFNNNINILNNANVLKNIKKFKLLCANCVVQIIEIIKNDNNLSFTLNLVDCFSNMFFKNEKYITSTLLKIFTNIDIKEKKLNARIFENQSSNTHMDNNKELNAKTNISGDIKIIEKNVEKILDRLFVIYMCVLKEFDKYSHKILKCSLLAISKYSMYIDKFIMDDILIEIRDLSVIKIIPSTLRIMCIIVYLEIYNSINDYIYVDCTWVGNTILELLDFSCIPTFYSFTPDYKIKRGNNNWNNQFLDNSDDESINSELENFMKYDEFKFNTDSDDIERKMNKGIENEKRLYQKFKYCMKVIKAIDLLLKTKSFTINYNNFKSSSSDLLYKIIYQLFNIVVHIDFEIGMILLDFLSHIFTTYPLIKCICEQEGIVVSYMDKNFSVFYHNVLLHSSFFKELSCEALNISLNDSNEEYRKIVEKFLKEQKEHEIEHKIINFSLDINDTDIINQERFMNYTPSGSINIDKQKCEENKKSVQHLIKLDKKFKKLLDEHNVHPKCSGVKTSKTNNSTNNKSSYELNVRDLMHITYAKYDDLIKCFERKHKKDTTKKINVPNKENNTKNK</sequence>
<comment type="caution">
    <text evidence="2">The sequence shown here is derived from an EMBL/GenBank/DDBJ whole genome shotgun (WGS) entry which is preliminary data.</text>
</comment>
<proteinExistence type="predicted"/>
<dbReference type="GO" id="GO:0006270">
    <property type="term" value="P:DNA replication initiation"/>
    <property type="evidence" value="ECO:0007669"/>
    <property type="project" value="TreeGrafter"/>
</dbReference>
<accession>A0A151LBL7</accession>
<dbReference type="GO" id="GO:0003682">
    <property type="term" value="F:chromatin binding"/>
    <property type="evidence" value="ECO:0007669"/>
    <property type="project" value="TreeGrafter"/>
</dbReference>
<feature type="compositionally biased region" description="Basic and acidic residues" evidence="1">
    <location>
        <begin position="1"/>
        <end position="32"/>
    </location>
</feature>
<dbReference type="AlphaFoldDB" id="A0A151LBL7"/>
<feature type="compositionally biased region" description="Polar residues" evidence="1">
    <location>
        <begin position="261"/>
        <end position="278"/>
    </location>
</feature>
<dbReference type="VEuPathDB" id="PlasmoDB:PGSY75_1466800"/>
<name>A0A151LBL7_9APIC</name>
<dbReference type="KEGG" id="pgab:PGSY75_1466800"/>
<feature type="region of interest" description="Disordered" evidence="1">
    <location>
        <begin position="190"/>
        <end position="209"/>
    </location>
</feature>
<evidence type="ECO:0000313" key="2">
    <source>
        <dbReference type="EMBL" id="KYN96256.1"/>
    </source>
</evidence>
<evidence type="ECO:0008006" key="4">
    <source>
        <dbReference type="Google" id="ProtNLM"/>
    </source>
</evidence>
<feature type="region of interest" description="Disordered" evidence="1">
    <location>
        <begin position="252"/>
        <end position="278"/>
    </location>
</feature>
<gene>
    <name evidence="2" type="ORF">PGSY75_1466800</name>
</gene>
<dbReference type="EMBL" id="LVLB01000015">
    <property type="protein sequence ID" value="KYN96256.1"/>
    <property type="molecule type" value="Genomic_DNA"/>
</dbReference>
<reference evidence="2 3" key="1">
    <citation type="journal article" date="2016" name="Nat. Commun.">
        <title>Genomes of cryptic chimpanzee Plasmodium species reveal key evolutionary events leading to human malaria.</title>
        <authorList>
            <person name="Sundararaman S.A."/>
            <person name="Plenderleith L.J."/>
            <person name="Liu W."/>
            <person name="Loy D.E."/>
            <person name="Learn G.H."/>
            <person name="Li Y."/>
            <person name="Shaw K.S."/>
            <person name="Ayouba A."/>
            <person name="Peeters M."/>
            <person name="Speede S."/>
            <person name="Shaw G.M."/>
            <person name="Bushman F.D."/>
            <person name="Brisson D."/>
            <person name="Rayner J.C."/>
            <person name="Sharp P.M."/>
            <person name="Hahn B.H."/>
        </authorList>
    </citation>
    <scope>NUCLEOTIDE SEQUENCE [LARGE SCALE GENOMIC DNA]</scope>
    <source>
        <strain evidence="2 3">SY75</strain>
    </source>
</reference>
<dbReference type="Proteomes" id="UP000076004">
    <property type="component" value="Chromosome 14"/>
</dbReference>
<dbReference type="PANTHER" id="PTHR14428">
    <property type="entry name" value="NUCLEOLAR COMPLEX PROTEIN 3"/>
    <property type="match status" value="1"/>
</dbReference>
<dbReference type="GeneID" id="29778951"/>
<protein>
    <recommendedName>
        <fullName evidence="4">Nucleolar complex-associated protein 3 N-terminal domain-containing protein</fullName>
    </recommendedName>
</protein>
<organism evidence="2 3">
    <name type="scientific">Plasmodium gaboni</name>
    <dbReference type="NCBI Taxonomy" id="647221"/>
    <lineage>
        <taxon>Eukaryota</taxon>
        <taxon>Sar</taxon>
        <taxon>Alveolata</taxon>
        <taxon>Apicomplexa</taxon>
        <taxon>Aconoidasida</taxon>
        <taxon>Haemosporida</taxon>
        <taxon>Plasmodiidae</taxon>
        <taxon>Plasmodium</taxon>
        <taxon>Plasmodium (Laverania)</taxon>
    </lineage>
</organism>
<dbReference type="RefSeq" id="XP_018639722.1">
    <property type="nucleotide sequence ID" value="XM_018788350.1"/>
</dbReference>
<dbReference type="PANTHER" id="PTHR14428:SF5">
    <property type="entry name" value="NUCLEOLAR COMPLEX PROTEIN 3 HOMOLOG"/>
    <property type="match status" value="1"/>
</dbReference>
<evidence type="ECO:0000313" key="3">
    <source>
        <dbReference type="Proteomes" id="UP000076004"/>
    </source>
</evidence>
<feature type="region of interest" description="Disordered" evidence="1">
    <location>
        <begin position="1"/>
        <end position="33"/>
    </location>
</feature>
<dbReference type="VEuPathDB" id="PlasmoDB:PGABG01_1465500"/>
<dbReference type="GO" id="GO:0005730">
    <property type="term" value="C:nucleolus"/>
    <property type="evidence" value="ECO:0007669"/>
    <property type="project" value="TreeGrafter"/>
</dbReference>